<protein>
    <submittedName>
        <fullName evidence="1">Uncharacterized protein</fullName>
    </submittedName>
</protein>
<evidence type="ECO:0000313" key="2">
    <source>
        <dbReference type="Proteomes" id="UP000694044"/>
    </source>
</evidence>
<proteinExistence type="predicted"/>
<comment type="caution">
    <text evidence="1">The sequence shown here is derived from an EMBL/GenBank/DDBJ whole genome shotgun (WGS) entry which is preliminary data.</text>
</comment>
<dbReference type="AlphaFoldDB" id="A0A8T1W1T1"/>
<sequence>MRERKEAKTLTAMEGHAFVQRFFDENVLRWLRLVLLRHTDAQFRLIGTKRDKVSNSQWTDVRIDLNLRLLAFLKGHGHQVTIQDDIRCTLVKEFDQPMLTTSVMDRESLNAALQSIQRTILKLNYLTFFIVSNSNLSFSMPKAYTQVLEYIVRERRLAKKSETRKEQLEKVVVPINDICGRLMRLAGLTGGACMDILRTLHNLGDVRWYESEDYGQDFKDLIILDPTILLDIIREVINHEYDAKKRRGV</sequence>
<name>A0A8T1W1T1_9STRA</name>
<organism evidence="1 2">
    <name type="scientific">Phytophthora pseudosyringae</name>
    <dbReference type="NCBI Taxonomy" id="221518"/>
    <lineage>
        <taxon>Eukaryota</taxon>
        <taxon>Sar</taxon>
        <taxon>Stramenopiles</taxon>
        <taxon>Oomycota</taxon>
        <taxon>Peronosporomycetes</taxon>
        <taxon>Peronosporales</taxon>
        <taxon>Peronosporaceae</taxon>
        <taxon>Phytophthora</taxon>
    </lineage>
</organism>
<gene>
    <name evidence="1" type="ORF">PHYPSEUDO_000707</name>
</gene>
<dbReference type="EMBL" id="JAGDFM010000109">
    <property type="protein sequence ID" value="KAG7386039.1"/>
    <property type="molecule type" value="Genomic_DNA"/>
</dbReference>
<reference evidence="1" key="1">
    <citation type="submission" date="2021-02" db="EMBL/GenBank/DDBJ databases">
        <authorList>
            <person name="Palmer J.M."/>
        </authorList>
    </citation>
    <scope>NUCLEOTIDE SEQUENCE</scope>
    <source>
        <strain evidence="1">SCRP734</strain>
    </source>
</reference>
<accession>A0A8T1W1T1</accession>
<dbReference type="Proteomes" id="UP000694044">
    <property type="component" value="Unassembled WGS sequence"/>
</dbReference>
<keyword evidence="2" id="KW-1185">Reference proteome</keyword>
<evidence type="ECO:0000313" key="1">
    <source>
        <dbReference type="EMBL" id="KAG7386039.1"/>
    </source>
</evidence>
<dbReference type="OrthoDB" id="93327at2759"/>